<protein>
    <submittedName>
        <fullName evidence="5">PEP-CTERM system TPR-repeat protein PrsT</fullName>
    </submittedName>
</protein>
<keyword evidence="6" id="KW-1185">Reference proteome</keyword>
<feature type="repeat" description="TPR" evidence="3">
    <location>
        <begin position="32"/>
        <end position="65"/>
    </location>
</feature>
<dbReference type="Pfam" id="PF09295">
    <property type="entry name" value="ChAPs"/>
    <property type="match status" value="1"/>
</dbReference>
<name>A0AAW7YZ95_9ALTE</name>
<reference evidence="5" key="2">
    <citation type="submission" date="2023-07" db="EMBL/GenBank/DDBJ databases">
        <title>Genome content predicts the carbon catabolic preferences of heterotrophic bacteria.</title>
        <authorList>
            <person name="Gralka M."/>
        </authorList>
    </citation>
    <scope>NUCLEOTIDE SEQUENCE</scope>
    <source>
        <strain evidence="5">F2M12</strain>
    </source>
</reference>
<evidence type="ECO:0000313" key="6">
    <source>
        <dbReference type="Proteomes" id="UP000056750"/>
    </source>
</evidence>
<evidence type="ECO:0000313" key="4">
    <source>
        <dbReference type="EMBL" id="AMJ73276.1"/>
    </source>
</evidence>
<feature type="repeat" description="TPR" evidence="3">
    <location>
        <begin position="811"/>
        <end position="844"/>
    </location>
</feature>
<dbReference type="SUPFAM" id="SSF48452">
    <property type="entry name" value="TPR-like"/>
    <property type="match status" value="4"/>
</dbReference>
<reference evidence="4 6" key="1">
    <citation type="submission" date="2015-12" db="EMBL/GenBank/DDBJ databases">
        <title>Intraspecies pangenome expansion in the marine bacterium Alteromonas.</title>
        <authorList>
            <person name="Lopez-Perez M."/>
            <person name="Rodriguez-Valera F."/>
        </authorList>
    </citation>
    <scope>NUCLEOTIDE SEQUENCE [LARGE SCALE GENOMIC DNA]</scope>
    <source>
        <strain evidence="4 6">LMG 21861</strain>
    </source>
</reference>
<dbReference type="Pfam" id="PF14559">
    <property type="entry name" value="TPR_19"/>
    <property type="match status" value="1"/>
</dbReference>
<dbReference type="InterPro" id="IPR011990">
    <property type="entry name" value="TPR-like_helical_dom_sf"/>
</dbReference>
<dbReference type="GO" id="GO:0005737">
    <property type="term" value="C:cytoplasm"/>
    <property type="evidence" value="ECO:0007669"/>
    <property type="project" value="UniProtKB-ARBA"/>
</dbReference>
<accession>A0AAW7YZ95</accession>
<dbReference type="SMART" id="SM00028">
    <property type="entry name" value="TPR"/>
    <property type="match status" value="7"/>
</dbReference>
<evidence type="ECO:0000313" key="7">
    <source>
        <dbReference type="Proteomes" id="UP001170717"/>
    </source>
</evidence>
<dbReference type="EMBL" id="JAUOQI010000002">
    <property type="protein sequence ID" value="MDO6576524.1"/>
    <property type="molecule type" value="Genomic_DNA"/>
</dbReference>
<dbReference type="GO" id="GO:0016192">
    <property type="term" value="P:vesicle-mediated transport"/>
    <property type="evidence" value="ECO:0007669"/>
    <property type="project" value="UniProtKB-ARBA"/>
</dbReference>
<dbReference type="PANTHER" id="PTHR45586">
    <property type="entry name" value="TPR REPEAT-CONTAINING PROTEIN PA4667"/>
    <property type="match status" value="1"/>
</dbReference>
<proteinExistence type="predicted"/>
<dbReference type="PROSITE" id="PS51257">
    <property type="entry name" value="PROKAR_LIPOPROTEIN"/>
    <property type="match status" value="1"/>
</dbReference>
<dbReference type="GO" id="GO:0032991">
    <property type="term" value="C:protein-containing complex"/>
    <property type="evidence" value="ECO:0007669"/>
    <property type="project" value="UniProtKB-ARBA"/>
</dbReference>
<dbReference type="Gene3D" id="1.25.40.10">
    <property type="entry name" value="Tetratricopeptide repeat domain"/>
    <property type="match status" value="4"/>
</dbReference>
<gene>
    <name evidence="5" type="primary">prsT</name>
    <name evidence="4" type="ORF">AVL57_04385</name>
    <name evidence="5" type="ORF">Q4527_03940</name>
</gene>
<dbReference type="KEGG" id="asq:AVL57_04385"/>
<dbReference type="GO" id="GO:0012505">
    <property type="term" value="C:endomembrane system"/>
    <property type="evidence" value="ECO:0007669"/>
    <property type="project" value="UniProtKB-ARBA"/>
</dbReference>
<dbReference type="EMBL" id="CP013926">
    <property type="protein sequence ID" value="AMJ73276.1"/>
    <property type="molecule type" value="Genomic_DNA"/>
</dbReference>
<keyword evidence="2 3" id="KW-0802">TPR repeat</keyword>
<evidence type="ECO:0000256" key="3">
    <source>
        <dbReference type="PROSITE-ProRule" id="PRU00339"/>
    </source>
</evidence>
<dbReference type="Pfam" id="PF13432">
    <property type="entry name" value="TPR_16"/>
    <property type="match status" value="2"/>
</dbReference>
<dbReference type="InterPro" id="IPR014266">
    <property type="entry name" value="PEP-CTERM_TPR_PrsT"/>
</dbReference>
<dbReference type="PROSITE" id="PS50005">
    <property type="entry name" value="TPR"/>
    <property type="match status" value="2"/>
</dbReference>
<evidence type="ECO:0000256" key="1">
    <source>
        <dbReference type="ARBA" id="ARBA00022737"/>
    </source>
</evidence>
<organism evidence="5 7">
    <name type="scientific">Alteromonas stellipolaris</name>
    <dbReference type="NCBI Taxonomy" id="233316"/>
    <lineage>
        <taxon>Bacteria</taxon>
        <taxon>Pseudomonadati</taxon>
        <taxon>Pseudomonadota</taxon>
        <taxon>Gammaproteobacteria</taxon>
        <taxon>Alteromonadales</taxon>
        <taxon>Alteromonadaceae</taxon>
        <taxon>Alteromonas/Salinimonas group</taxon>
        <taxon>Alteromonas</taxon>
    </lineage>
</organism>
<dbReference type="AlphaFoldDB" id="A0AAW7YZ95"/>
<sequence length="925" mass="102018">MNKKYPQQIFKRSSIAVLLLSSLLTGCGDKSIDAHLEDARAYVQNQNNAAAIVEYKNAIQMDPNAAVPRFELGRLYLQNDNYVSAEKELNKALELGHPASEVIPLLSVAYQQSGAENALGEVDYRAEGMTTVESAEVGFYKLQALVQLEKLAEAEALLDDLLTLDTQSVYKGLIESYQYVLSEDYTQALSATEALREQAPSNKDVLLQLARLYLLEQKQVEAIGVYEDYTKAYPKDVTSKFAYAALLIEQRDLERAEPVVDELLTLNEAHPLLNTFKGIIESANGNHAKALAHLETAVQNGRNDQVVRLVAGFSAYQIQDFEAAQRHLTMVASRLPENHPGLRMLADSMLQLGENDEALAVLNRVEGGATTDAALFSKAGYQLLREGNVLGAKQMVEKTEAVVDTSPEDLARLGVLQLSLNDVTGLVNIEEAVQRAPESTASQNTLLRAYIATGELDKAKVAASEWRDQAPTEALPLVYLASIAIVEEDFTTATDLLNSAQKLEGADKEVAYAKVKLLIAQKQFADAVTLVKSHLKDNPSDVQALTMWYALEARENNDGVVVDYLEKQLATQSADIDLRLLLARIYSRMGEVAKNNSLLASVEGDESTPMAFWNLKGQGLIRANEVGKAKALFERWVAFYPQDKNAVLGMLLILDSENNYRDGLALTEKVLAKRPDAQISLLKAYFHAMMGQSKPAWEVVNGTSDEVQALPFVRGILARLYVIDKQPEQALEHAEVAYEATPNSDMALLMVAILEMTGKQAEALSFLEKHVDKTPDDVRSAMLLAERQIGSDKETAIATYETILTKTPDNFVVLNNLAFLSFQNGNLDKAETMAKKAVSLQPENADSVDTLAQILIAKGDKEAALKLYSDIATRPILNDEVYLNHVELLLQMDKQALAKRRLASREFEKEVSLQRIVTLKTSYGL</sequence>
<dbReference type="NCBIfam" id="TIGR02917">
    <property type="entry name" value="PEP_TPR_lipo"/>
    <property type="match status" value="1"/>
</dbReference>
<dbReference type="Proteomes" id="UP001170717">
    <property type="component" value="Unassembled WGS sequence"/>
</dbReference>
<dbReference type="InterPro" id="IPR019734">
    <property type="entry name" value="TPR_rpt"/>
</dbReference>
<dbReference type="InterPro" id="IPR051012">
    <property type="entry name" value="CellSynth/LPSAsmb/PSIAsmb"/>
</dbReference>
<dbReference type="RefSeq" id="WP_057793993.1">
    <property type="nucleotide sequence ID" value="NZ_CAXIBE010000008.1"/>
</dbReference>
<evidence type="ECO:0000313" key="5">
    <source>
        <dbReference type="EMBL" id="MDO6576524.1"/>
    </source>
</evidence>
<evidence type="ECO:0000256" key="2">
    <source>
        <dbReference type="ARBA" id="ARBA00022803"/>
    </source>
</evidence>
<dbReference type="PANTHER" id="PTHR45586:SF1">
    <property type="entry name" value="LIPOPOLYSACCHARIDE ASSEMBLY PROTEIN B"/>
    <property type="match status" value="1"/>
</dbReference>
<keyword evidence="1" id="KW-0677">Repeat</keyword>
<dbReference type="Proteomes" id="UP000056750">
    <property type="component" value="Chromosome"/>
</dbReference>
<dbReference type="InterPro" id="IPR015374">
    <property type="entry name" value="ChAPs"/>
</dbReference>